<feature type="region of interest" description="Disordered" evidence="1">
    <location>
        <begin position="1"/>
        <end position="22"/>
    </location>
</feature>
<evidence type="ECO:0000313" key="3">
    <source>
        <dbReference type="Proteomes" id="UP000887013"/>
    </source>
</evidence>
<evidence type="ECO:0000313" key="2">
    <source>
        <dbReference type="EMBL" id="GFU41628.1"/>
    </source>
</evidence>
<gene>
    <name evidence="2" type="ORF">NPIL_39591</name>
</gene>
<keyword evidence="3" id="KW-1185">Reference proteome</keyword>
<dbReference type="AlphaFoldDB" id="A0A8X6R190"/>
<sequence length="104" mass="11922">MDAEGLPRLNRPSNKHRKSTAVKAKETSFGTLILKRFLNSSSEPIQLNRLGHFSRSHRQNSTFPAFHNDSYYNQVITILLVATIRCQSHFLGAIRIDRNRLSID</sequence>
<evidence type="ECO:0000256" key="1">
    <source>
        <dbReference type="SAM" id="MobiDB-lite"/>
    </source>
</evidence>
<protein>
    <submittedName>
        <fullName evidence="2">Uncharacterized protein</fullName>
    </submittedName>
</protein>
<organism evidence="2 3">
    <name type="scientific">Nephila pilipes</name>
    <name type="common">Giant wood spider</name>
    <name type="synonym">Nephila maculata</name>
    <dbReference type="NCBI Taxonomy" id="299642"/>
    <lineage>
        <taxon>Eukaryota</taxon>
        <taxon>Metazoa</taxon>
        <taxon>Ecdysozoa</taxon>
        <taxon>Arthropoda</taxon>
        <taxon>Chelicerata</taxon>
        <taxon>Arachnida</taxon>
        <taxon>Araneae</taxon>
        <taxon>Araneomorphae</taxon>
        <taxon>Entelegynae</taxon>
        <taxon>Araneoidea</taxon>
        <taxon>Nephilidae</taxon>
        <taxon>Nephila</taxon>
    </lineage>
</organism>
<name>A0A8X6R190_NEPPI</name>
<proteinExistence type="predicted"/>
<comment type="caution">
    <text evidence="2">The sequence shown here is derived from an EMBL/GenBank/DDBJ whole genome shotgun (WGS) entry which is preliminary data.</text>
</comment>
<reference evidence="2" key="1">
    <citation type="submission" date="2020-08" db="EMBL/GenBank/DDBJ databases">
        <title>Multicomponent nature underlies the extraordinary mechanical properties of spider dragline silk.</title>
        <authorList>
            <person name="Kono N."/>
            <person name="Nakamura H."/>
            <person name="Mori M."/>
            <person name="Yoshida Y."/>
            <person name="Ohtoshi R."/>
            <person name="Malay A.D."/>
            <person name="Moran D.A.P."/>
            <person name="Tomita M."/>
            <person name="Numata K."/>
            <person name="Arakawa K."/>
        </authorList>
    </citation>
    <scope>NUCLEOTIDE SEQUENCE</scope>
</reference>
<dbReference type="Proteomes" id="UP000887013">
    <property type="component" value="Unassembled WGS sequence"/>
</dbReference>
<accession>A0A8X6R190</accession>
<dbReference type="EMBL" id="BMAW01035870">
    <property type="protein sequence ID" value="GFU41628.1"/>
    <property type="molecule type" value="Genomic_DNA"/>
</dbReference>